<protein>
    <submittedName>
        <fullName evidence="5">Sortase A</fullName>
    </submittedName>
</protein>
<dbReference type="RefSeq" id="WP_089225835.1">
    <property type="nucleotide sequence ID" value="NZ_FZOF01000012.1"/>
</dbReference>
<feature type="region of interest" description="Disordered" evidence="3">
    <location>
        <begin position="61"/>
        <end position="103"/>
    </location>
</feature>
<dbReference type="GO" id="GO:0016787">
    <property type="term" value="F:hydrolase activity"/>
    <property type="evidence" value="ECO:0007669"/>
    <property type="project" value="UniProtKB-KW"/>
</dbReference>
<name>A0A239J3K2_9ACTN</name>
<keyword evidence="1" id="KW-0378">Hydrolase</keyword>
<sequence>MPTRTPAPLRWQGRALWGAGEAALTLGAVLLLLVAHQLWWTNLQAHAAATDRVTTLERQWDRAGTPAAPTPETSDQSAADGAPVPAPGNHSRTTGRTLTSTPRPSQAYAVLRIPRIGVTAPIAEGISRAKVLNRGYAGHYPHTAQPGQPGNFALAGHRNTHGEPFRRIDRLRPGDTLVVETATTRYTYVVRQTVPRTTPADGTVIAPVPHSTVHPRRHMTGPGHYITLTTCTPEFTSTHRLVVWGGLAAAEPR</sequence>
<keyword evidence="4" id="KW-0812">Transmembrane</keyword>
<gene>
    <name evidence="5" type="ORF">SAMN05216252_11259</name>
</gene>
<feature type="active site" description="Proton donor/acceptor" evidence="2">
    <location>
        <position position="157"/>
    </location>
</feature>
<evidence type="ECO:0000256" key="1">
    <source>
        <dbReference type="ARBA" id="ARBA00022801"/>
    </source>
</evidence>
<feature type="transmembrane region" description="Helical" evidence="4">
    <location>
        <begin position="15"/>
        <end position="35"/>
    </location>
</feature>
<dbReference type="NCBIfam" id="NF033747">
    <property type="entry name" value="class_E_sortase"/>
    <property type="match status" value="1"/>
</dbReference>
<reference evidence="5 6" key="1">
    <citation type="submission" date="2017-06" db="EMBL/GenBank/DDBJ databases">
        <authorList>
            <person name="Kim H.J."/>
            <person name="Triplett B.A."/>
        </authorList>
    </citation>
    <scope>NUCLEOTIDE SEQUENCE [LARGE SCALE GENOMIC DNA]</scope>
    <source>
        <strain evidence="5 6">CGMCC 4.1858</strain>
    </source>
</reference>
<dbReference type="NCBIfam" id="TIGR01076">
    <property type="entry name" value="sortase_fam"/>
    <property type="match status" value="1"/>
</dbReference>
<keyword evidence="4" id="KW-1133">Transmembrane helix</keyword>
<dbReference type="CDD" id="cd05830">
    <property type="entry name" value="Sortase_E"/>
    <property type="match status" value="1"/>
</dbReference>
<keyword evidence="4" id="KW-0472">Membrane</keyword>
<organism evidence="5 6">
    <name type="scientific">Actinacidiphila glaucinigra</name>
    <dbReference type="NCBI Taxonomy" id="235986"/>
    <lineage>
        <taxon>Bacteria</taxon>
        <taxon>Bacillati</taxon>
        <taxon>Actinomycetota</taxon>
        <taxon>Actinomycetes</taxon>
        <taxon>Kitasatosporales</taxon>
        <taxon>Streptomycetaceae</taxon>
        <taxon>Actinacidiphila</taxon>
    </lineage>
</organism>
<dbReference type="SUPFAM" id="SSF63817">
    <property type="entry name" value="Sortase"/>
    <property type="match status" value="1"/>
</dbReference>
<dbReference type="InterPro" id="IPR042003">
    <property type="entry name" value="Sortase_E"/>
</dbReference>
<dbReference type="OrthoDB" id="5242879at2"/>
<evidence type="ECO:0000256" key="4">
    <source>
        <dbReference type="SAM" id="Phobius"/>
    </source>
</evidence>
<dbReference type="AlphaFoldDB" id="A0A239J3K2"/>
<dbReference type="Gene3D" id="2.40.260.10">
    <property type="entry name" value="Sortase"/>
    <property type="match status" value="1"/>
</dbReference>
<keyword evidence="6" id="KW-1185">Reference proteome</keyword>
<evidence type="ECO:0000256" key="2">
    <source>
        <dbReference type="PIRSR" id="PIRSR605754-1"/>
    </source>
</evidence>
<feature type="active site" description="Acyl-thioester intermediate" evidence="2">
    <location>
        <position position="231"/>
    </location>
</feature>
<evidence type="ECO:0000313" key="6">
    <source>
        <dbReference type="Proteomes" id="UP000198280"/>
    </source>
</evidence>
<accession>A0A239J3K2</accession>
<proteinExistence type="predicted"/>
<dbReference type="Pfam" id="PF04203">
    <property type="entry name" value="Sortase"/>
    <property type="match status" value="1"/>
</dbReference>
<dbReference type="InterPro" id="IPR023365">
    <property type="entry name" value="Sortase_dom-sf"/>
</dbReference>
<dbReference type="InterPro" id="IPR005754">
    <property type="entry name" value="Sortase"/>
</dbReference>
<evidence type="ECO:0000313" key="5">
    <source>
        <dbReference type="EMBL" id="SNT00242.1"/>
    </source>
</evidence>
<evidence type="ECO:0000256" key="3">
    <source>
        <dbReference type="SAM" id="MobiDB-lite"/>
    </source>
</evidence>
<dbReference type="InterPro" id="IPR053465">
    <property type="entry name" value="Sortase_Class_E"/>
</dbReference>
<dbReference type="EMBL" id="FZOF01000012">
    <property type="protein sequence ID" value="SNT00242.1"/>
    <property type="molecule type" value="Genomic_DNA"/>
</dbReference>
<dbReference type="Proteomes" id="UP000198280">
    <property type="component" value="Unassembled WGS sequence"/>
</dbReference>
<feature type="compositionally biased region" description="Polar residues" evidence="3">
    <location>
        <begin position="90"/>
        <end position="103"/>
    </location>
</feature>